<protein>
    <submittedName>
        <fullName evidence="1">Uncharacterized protein</fullName>
    </submittedName>
</protein>
<name>A0AAV1IG01_9CHLO</name>
<dbReference type="PANTHER" id="PTHR35763">
    <property type="entry name" value="COMPLEX 1 LYR-LIKE PROTEIN"/>
    <property type="match status" value="1"/>
</dbReference>
<dbReference type="PANTHER" id="PTHR35763:SF1">
    <property type="entry name" value="OS11G0133900 PROTEIN"/>
    <property type="match status" value="1"/>
</dbReference>
<proteinExistence type="predicted"/>
<comment type="caution">
    <text evidence="1">The sequence shown here is derived from an EMBL/GenBank/DDBJ whole genome shotgun (WGS) entry which is preliminary data.</text>
</comment>
<dbReference type="Pfam" id="PF13233">
    <property type="entry name" value="Complex1_LYR_2"/>
    <property type="match status" value="1"/>
</dbReference>
<dbReference type="AlphaFoldDB" id="A0AAV1IG01"/>
<evidence type="ECO:0000313" key="1">
    <source>
        <dbReference type="EMBL" id="CAK0785741.1"/>
    </source>
</evidence>
<dbReference type="Proteomes" id="UP001314263">
    <property type="component" value="Unassembled WGS sequence"/>
</dbReference>
<evidence type="ECO:0000313" key="2">
    <source>
        <dbReference type="Proteomes" id="UP001314263"/>
    </source>
</evidence>
<reference evidence="1 2" key="1">
    <citation type="submission" date="2023-10" db="EMBL/GenBank/DDBJ databases">
        <authorList>
            <person name="Maclean D."/>
            <person name="Macfadyen A."/>
        </authorList>
    </citation>
    <scope>NUCLEOTIDE SEQUENCE [LARGE SCALE GENOMIC DNA]</scope>
</reference>
<organism evidence="1 2">
    <name type="scientific">Coccomyxa viridis</name>
    <dbReference type="NCBI Taxonomy" id="1274662"/>
    <lineage>
        <taxon>Eukaryota</taxon>
        <taxon>Viridiplantae</taxon>
        <taxon>Chlorophyta</taxon>
        <taxon>core chlorophytes</taxon>
        <taxon>Trebouxiophyceae</taxon>
        <taxon>Trebouxiophyceae incertae sedis</taxon>
        <taxon>Coccomyxaceae</taxon>
        <taxon>Coccomyxa</taxon>
    </lineage>
</organism>
<sequence length="122" mass="13960">MSESMSALRSLLRVIRQRISPKRKNSMWHDHVMAEYRRNAAERDPARLKELAKLAADYTNLVRDVHHERELLLSYNIGIDRDARQRKMVQSTAARVGLRLPITDDGQEGYAELQGGTESSKG</sequence>
<dbReference type="EMBL" id="CAUYUE010000013">
    <property type="protein sequence ID" value="CAK0785741.1"/>
    <property type="molecule type" value="Genomic_DNA"/>
</dbReference>
<accession>A0AAV1IG01</accession>
<keyword evidence="2" id="KW-1185">Reference proteome</keyword>
<gene>
    <name evidence="1" type="ORF">CVIRNUC_008952</name>
</gene>